<dbReference type="SUPFAM" id="SSF103481">
    <property type="entry name" value="Multidrug resistance efflux transporter EmrE"/>
    <property type="match status" value="1"/>
</dbReference>
<evidence type="ECO:0000313" key="3">
    <source>
        <dbReference type="Proteomes" id="UP001151234"/>
    </source>
</evidence>
<organism evidence="2 3">
    <name type="scientific">Hoeflea prorocentri</name>
    <dbReference type="NCBI Taxonomy" id="1922333"/>
    <lineage>
        <taxon>Bacteria</taxon>
        <taxon>Pseudomonadati</taxon>
        <taxon>Pseudomonadota</taxon>
        <taxon>Alphaproteobacteria</taxon>
        <taxon>Hyphomicrobiales</taxon>
        <taxon>Rhizobiaceae</taxon>
        <taxon>Hoeflea</taxon>
    </lineage>
</organism>
<keyword evidence="1" id="KW-0812">Transmembrane</keyword>
<feature type="transmembrane region" description="Helical" evidence="1">
    <location>
        <begin position="66"/>
        <end position="84"/>
    </location>
</feature>
<keyword evidence="3" id="KW-1185">Reference proteome</keyword>
<keyword evidence="1" id="KW-1133">Transmembrane helix</keyword>
<evidence type="ECO:0000313" key="2">
    <source>
        <dbReference type="EMBL" id="MDA5397745.1"/>
    </source>
</evidence>
<feature type="transmembrane region" description="Helical" evidence="1">
    <location>
        <begin position="35"/>
        <end position="54"/>
    </location>
</feature>
<name>A0A9X3UFI0_9HYPH</name>
<protein>
    <recommendedName>
        <fullName evidence="4">Transporter</fullName>
    </recommendedName>
</protein>
<dbReference type="Proteomes" id="UP001151234">
    <property type="component" value="Unassembled WGS sequence"/>
</dbReference>
<comment type="caution">
    <text evidence="2">The sequence shown here is derived from an EMBL/GenBank/DDBJ whole genome shotgun (WGS) entry which is preliminary data.</text>
</comment>
<evidence type="ECO:0008006" key="4">
    <source>
        <dbReference type="Google" id="ProtNLM"/>
    </source>
</evidence>
<dbReference type="RefSeq" id="WP_267989197.1">
    <property type="nucleotide sequence ID" value="NZ_JAPJZI010000001.1"/>
</dbReference>
<accession>A0A9X3UFI0</accession>
<reference evidence="2" key="1">
    <citation type="submission" date="2022-11" db="EMBL/GenBank/DDBJ databases">
        <title>Draft genome sequence of Hoeflea poritis E7-10 and Hoeflea prorocentri PM5-8, separated from scleractinian coral Porites lutea and marine dinoflagellate.</title>
        <authorList>
            <person name="Zhang G."/>
            <person name="Wei Q."/>
            <person name="Cai L."/>
        </authorList>
    </citation>
    <scope>NUCLEOTIDE SEQUENCE</scope>
    <source>
        <strain evidence="2">PM5-8</strain>
    </source>
</reference>
<dbReference type="InterPro" id="IPR037185">
    <property type="entry name" value="EmrE-like"/>
</dbReference>
<gene>
    <name evidence="2" type="ORF">OQ273_04080</name>
</gene>
<dbReference type="EMBL" id="JAPJZI010000001">
    <property type="protein sequence ID" value="MDA5397745.1"/>
    <property type="molecule type" value="Genomic_DNA"/>
</dbReference>
<keyword evidence="1" id="KW-0472">Membrane</keyword>
<dbReference type="AlphaFoldDB" id="A0A9X3UFI0"/>
<dbReference type="Gene3D" id="1.10.3730.20">
    <property type="match status" value="1"/>
</dbReference>
<sequence>MPLLLGLMFALATALIDLAGDVVIKSAADKARFVSFATMVGIILYGLTAVCWYFTMRHVGLGQGTVFYSMLSLIAAVLIGVLWFGDGLGIRQVAGVGCAVAAMALMSETA</sequence>
<evidence type="ECO:0000256" key="1">
    <source>
        <dbReference type="SAM" id="Phobius"/>
    </source>
</evidence>
<proteinExistence type="predicted"/>